<dbReference type="Proteomes" id="UP000324222">
    <property type="component" value="Unassembled WGS sequence"/>
</dbReference>
<sequence>MDVGEQLILSFNTAQMFQPINKWFGLLATPGSLFCLVLIHSLPITFCIPRAPVILHQETETKGIWFTLRKPSWTGTHHRHRHSSTGSRHPPAVTNTIPLLSLRGGPAERQRSDSSLITGSYYLFIEMAVFMLLG</sequence>
<organism evidence="2 3">
    <name type="scientific">Portunus trituberculatus</name>
    <name type="common">Swimming crab</name>
    <name type="synonym">Neptunus trituberculatus</name>
    <dbReference type="NCBI Taxonomy" id="210409"/>
    <lineage>
        <taxon>Eukaryota</taxon>
        <taxon>Metazoa</taxon>
        <taxon>Ecdysozoa</taxon>
        <taxon>Arthropoda</taxon>
        <taxon>Crustacea</taxon>
        <taxon>Multicrustacea</taxon>
        <taxon>Malacostraca</taxon>
        <taxon>Eumalacostraca</taxon>
        <taxon>Eucarida</taxon>
        <taxon>Decapoda</taxon>
        <taxon>Pleocyemata</taxon>
        <taxon>Brachyura</taxon>
        <taxon>Eubrachyura</taxon>
        <taxon>Portunoidea</taxon>
        <taxon>Portunidae</taxon>
        <taxon>Portuninae</taxon>
        <taxon>Portunus</taxon>
    </lineage>
</organism>
<comment type="caution">
    <text evidence="2">The sequence shown here is derived from an EMBL/GenBank/DDBJ whole genome shotgun (WGS) entry which is preliminary data.</text>
</comment>
<protein>
    <submittedName>
        <fullName evidence="2">Uncharacterized protein</fullName>
    </submittedName>
</protein>
<gene>
    <name evidence="2" type="ORF">E2C01_081855</name>
</gene>
<evidence type="ECO:0000313" key="2">
    <source>
        <dbReference type="EMBL" id="MPC87007.1"/>
    </source>
</evidence>
<feature type="transmembrane region" description="Helical" evidence="1">
    <location>
        <begin position="23"/>
        <end position="48"/>
    </location>
</feature>
<reference evidence="2 3" key="1">
    <citation type="submission" date="2019-05" db="EMBL/GenBank/DDBJ databases">
        <title>Another draft genome of Portunus trituberculatus and its Hox gene families provides insights of decapod evolution.</title>
        <authorList>
            <person name="Jeong J.-H."/>
            <person name="Song I."/>
            <person name="Kim S."/>
            <person name="Choi T."/>
            <person name="Kim D."/>
            <person name="Ryu S."/>
            <person name="Kim W."/>
        </authorList>
    </citation>
    <scope>NUCLEOTIDE SEQUENCE [LARGE SCALE GENOMIC DNA]</scope>
    <source>
        <tissue evidence="2">Muscle</tissue>
    </source>
</reference>
<evidence type="ECO:0000256" key="1">
    <source>
        <dbReference type="SAM" id="Phobius"/>
    </source>
</evidence>
<name>A0A5B7IZZ8_PORTR</name>
<accession>A0A5B7IZZ8</accession>
<proteinExistence type="predicted"/>
<keyword evidence="1" id="KW-1133">Transmembrane helix</keyword>
<dbReference type="EMBL" id="VSRR010073251">
    <property type="protein sequence ID" value="MPC87007.1"/>
    <property type="molecule type" value="Genomic_DNA"/>
</dbReference>
<keyword evidence="1" id="KW-0812">Transmembrane</keyword>
<dbReference type="AlphaFoldDB" id="A0A5B7IZZ8"/>
<keyword evidence="3" id="KW-1185">Reference proteome</keyword>
<evidence type="ECO:0000313" key="3">
    <source>
        <dbReference type="Proteomes" id="UP000324222"/>
    </source>
</evidence>
<keyword evidence="1" id="KW-0472">Membrane</keyword>